<evidence type="ECO:0000313" key="10">
    <source>
        <dbReference type="Proteomes" id="UP001156694"/>
    </source>
</evidence>
<accession>A0ABQ5VR10</accession>
<protein>
    <recommendedName>
        <fullName evidence="7">TRAP transporter small permease protein</fullName>
    </recommendedName>
</protein>
<name>A0ABQ5VR10_9RHOB</name>
<evidence type="ECO:0000259" key="8">
    <source>
        <dbReference type="Pfam" id="PF04290"/>
    </source>
</evidence>
<dbReference type="RefSeq" id="WP_284375163.1">
    <property type="nucleotide sequence ID" value="NZ_BSNN01000001.1"/>
</dbReference>
<comment type="caution">
    <text evidence="9">The sequence shown here is derived from an EMBL/GenBank/DDBJ whole genome shotgun (WGS) entry which is preliminary data.</text>
</comment>
<feature type="transmembrane region" description="Helical" evidence="7">
    <location>
        <begin position="164"/>
        <end position="185"/>
    </location>
</feature>
<evidence type="ECO:0000256" key="6">
    <source>
        <dbReference type="ARBA" id="ARBA00023136"/>
    </source>
</evidence>
<comment type="function">
    <text evidence="7">Part of the tripartite ATP-independent periplasmic (TRAP) transport system.</text>
</comment>
<keyword evidence="2 7" id="KW-0813">Transport</keyword>
<comment type="subunit">
    <text evidence="7">The complex comprises the extracytoplasmic solute receptor protein and the two transmembrane proteins.</text>
</comment>
<comment type="caution">
    <text evidence="7">Lacks conserved residue(s) required for the propagation of feature annotation.</text>
</comment>
<feature type="transmembrane region" description="Helical" evidence="7">
    <location>
        <begin position="95"/>
        <end position="118"/>
    </location>
</feature>
<organism evidence="9 10">
    <name type="scientific">Amylibacter marinus</name>
    <dbReference type="NCBI Taxonomy" id="1475483"/>
    <lineage>
        <taxon>Bacteria</taxon>
        <taxon>Pseudomonadati</taxon>
        <taxon>Pseudomonadota</taxon>
        <taxon>Alphaproteobacteria</taxon>
        <taxon>Rhodobacterales</taxon>
        <taxon>Paracoccaceae</taxon>
        <taxon>Amylibacter</taxon>
    </lineage>
</organism>
<evidence type="ECO:0000256" key="4">
    <source>
        <dbReference type="ARBA" id="ARBA00022692"/>
    </source>
</evidence>
<feature type="domain" description="Tripartite ATP-independent periplasmic transporters DctQ component" evidence="8">
    <location>
        <begin position="177"/>
        <end position="300"/>
    </location>
</feature>
<keyword evidence="5 7" id="KW-1133">Transmembrane helix</keyword>
<sequence>MVSTTVQNTGLFSNPLFIRSLGWANLWVMFAFLFNNFATFWGGLPGAGFGNGAIGILQALLYPAAIALAILWTVRRRTVTLRQDSFRISDMNAAFIRACFWIVLLIGAVDTVISFLRVEDLLIGLVGEDMGKNLGRSQFRGPYVHFPLMILGVILAMRTKTLGFHWLTLMIVAAELLIVVLRFVFSYEQAFMADLVRFWYGALFLFASGHTLLEEGHVRVDIFYAGLQEKTKGWVNSIGTIFFGLSLCWMILLLGMAQKASIINSPLLNFETTQSGFGLYVKYLMAGFLGVFAISMMIQFVSYLMGAVADYRGEEGKYRPTGSGAH</sequence>
<keyword evidence="6 7" id="KW-0472">Membrane</keyword>
<keyword evidence="3" id="KW-1003">Cell membrane</keyword>
<keyword evidence="10" id="KW-1185">Reference proteome</keyword>
<dbReference type="Proteomes" id="UP001156694">
    <property type="component" value="Unassembled WGS sequence"/>
</dbReference>
<comment type="subcellular location">
    <subcellularLocation>
        <location evidence="7">Cell inner membrane</location>
        <topology evidence="7">Multi-pass membrane protein</topology>
    </subcellularLocation>
    <subcellularLocation>
        <location evidence="1">Cell membrane</location>
        <topology evidence="1">Multi-pass membrane protein</topology>
    </subcellularLocation>
</comment>
<dbReference type="EMBL" id="BSNN01000001">
    <property type="protein sequence ID" value="GLQ33852.1"/>
    <property type="molecule type" value="Genomic_DNA"/>
</dbReference>
<reference evidence="10" key="1">
    <citation type="journal article" date="2019" name="Int. J. Syst. Evol. Microbiol.">
        <title>The Global Catalogue of Microorganisms (GCM) 10K type strain sequencing project: providing services to taxonomists for standard genome sequencing and annotation.</title>
        <authorList>
            <consortium name="The Broad Institute Genomics Platform"/>
            <consortium name="The Broad Institute Genome Sequencing Center for Infectious Disease"/>
            <person name="Wu L."/>
            <person name="Ma J."/>
        </authorList>
    </citation>
    <scope>NUCLEOTIDE SEQUENCE [LARGE SCALE GENOMIC DNA]</scope>
    <source>
        <strain evidence="10">NBRC 110140</strain>
    </source>
</reference>
<evidence type="ECO:0000313" key="9">
    <source>
        <dbReference type="EMBL" id="GLQ33852.1"/>
    </source>
</evidence>
<feature type="transmembrane region" description="Helical" evidence="7">
    <location>
        <begin position="138"/>
        <end position="157"/>
    </location>
</feature>
<feature type="transmembrane region" description="Helical" evidence="7">
    <location>
        <begin position="53"/>
        <end position="74"/>
    </location>
</feature>
<keyword evidence="7" id="KW-0997">Cell inner membrane</keyword>
<evidence type="ECO:0000256" key="5">
    <source>
        <dbReference type="ARBA" id="ARBA00022989"/>
    </source>
</evidence>
<evidence type="ECO:0000256" key="1">
    <source>
        <dbReference type="ARBA" id="ARBA00004651"/>
    </source>
</evidence>
<comment type="similarity">
    <text evidence="7">Belongs to the TRAP transporter small permease family.</text>
</comment>
<evidence type="ECO:0000256" key="7">
    <source>
        <dbReference type="RuleBase" id="RU369079"/>
    </source>
</evidence>
<feature type="transmembrane region" description="Helical" evidence="7">
    <location>
        <begin position="21"/>
        <end position="41"/>
    </location>
</feature>
<gene>
    <name evidence="9" type="ORF">GCM10007939_01350</name>
</gene>
<keyword evidence="4 7" id="KW-0812">Transmembrane</keyword>
<feature type="transmembrane region" description="Helical" evidence="7">
    <location>
        <begin position="277"/>
        <end position="298"/>
    </location>
</feature>
<dbReference type="Pfam" id="PF04290">
    <property type="entry name" value="DctQ"/>
    <property type="match status" value="1"/>
</dbReference>
<feature type="transmembrane region" description="Helical" evidence="7">
    <location>
        <begin position="234"/>
        <end position="257"/>
    </location>
</feature>
<evidence type="ECO:0000256" key="3">
    <source>
        <dbReference type="ARBA" id="ARBA00022475"/>
    </source>
</evidence>
<dbReference type="InterPro" id="IPR055348">
    <property type="entry name" value="DctQ"/>
</dbReference>
<proteinExistence type="inferred from homology"/>
<feature type="transmembrane region" description="Helical" evidence="7">
    <location>
        <begin position="197"/>
        <end position="213"/>
    </location>
</feature>
<evidence type="ECO:0000256" key="2">
    <source>
        <dbReference type="ARBA" id="ARBA00022448"/>
    </source>
</evidence>